<keyword evidence="2" id="KW-1185">Reference proteome</keyword>
<name>A0A1X6Z405_9RHOB</name>
<protein>
    <submittedName>
        <fullName evidence="1">Uncharacterized protein</fullName>
    </submittedName>
</protein>
<proteinExistence type="predicted"/>
<dbReference type="EMBL" id="FWFP01000004">
    <property type="protein sequence ID" value="SLN38005.1"/>
    <property type="molecule type" value="Genomic_DNA"/>
</dbReference>
<reference evidence="2" key="1">
    <citation type="submission" date="2017-03" db="EMBL/GenBank/DDBJ databases">
        <authorList>
            <person name="Rodrigo-Torres L."/>
            <person name="Arahal R.D."/>
            <person name="Lucena T."/>
        </authorList>
    </citation>
    <scope>NUCLEOTIDE SEQUENCE [LARGE SCALE GENOMIC DNA]</scope>
    <source>
        <strain evidence="2">CECT 8411</strain>
    </source>
</reference>
<gene>
    <name evidence="1" type="ORF">RUM8411_01667</name>
</gene>
<dbReference type="RefSeq" id="WP_085822215.1">
    <property type="nucleotide sequence ID" value="NZ_FWFP01000004.1"/>
</dbReference>
<dbReference type="Proteomes" id="UP000193778">
    <property type="component" value="Unassembled WGS sequence"/>
</dbReference>
<dbReference type="OrthoDB" id="7772846at2"/>
<sequence length="119" mass="13271">MTHSTLTPVLFEDGIWMGHIQTETEPAVQVHYRDQILKDFTVSAADNGWDLHVEIPISALSDGVHCFVILDASTAEKLGDFTIIAGSPASEDLRAQIELLRAELDMLKRAFRRMQHPDG</sequence>
<dbReference type="AlphaFoldDB" id="A0A1X6Z405"/>
<evidence type="ECO:0000313" key="1">
    <source>
        <dbReference type="EMBL" id="SLN38005.1"/>
    </source>
</evidence>
<organism evidence="1 2">
    <name type="scientific">Ruegeria meonggei</name>
    <dbReference type="NCBI Taxonomy" id="1446476"/>
    <lineage>
        <taxon>Bacteria</taxon>
        <taxon>Pseudomonadati</taxon>
        <taxon>Pseudomonadota</taxon>
        <taxon>Alphaproteobacteria</taxon>
        <taxon>Rhodobacterales</taxon>
        <taxon>Roseobacteraceae</taxon>
        <taxon>Ruegeria</taxon>
    </lineage>
</organism>
<accession>A0A1X6Z405</accession>
<evidence type="ECO:0000313" key="2">
    <source>
        <dbReference type="Proteomes" id="UP000193778"/>
    </source>
</evidence>